<keyword evidence="4" id="KW-1133">Transmembrane helix</keyword>
<dbReference type="EMBL" id="KQ965737">
    <property type="protein sequence ID" value="KXS19876.1"/>
    <property type="molecule type" value="Genomic_DNA"/>
</dbReference>
<evidence type="ECO:0000256" key="1">
    <source>
        <dbReference type="ARBA" id="ARBA00022443"/>
    </source>
</evidence>
<accession>A0A139AT15</accession>
<gene>
    <name evidence="6" type="ORF">M427DRAFT_432304</name>
</gene>
<evidence type="ECO:0000313" key="7">
    <source>
        <dbReference type="Proteomes" id="UP000070544"/>
    </source>
</evidence>
<dbReference type="CDD" id="cd00174">
    <property type="entry name" value="SH3"/>
    <property type="match status" value="1"/>
</dbReference>
<reference evidence="6 7" key="1">
    <citation type="journal article" date="2015" name="Genome Biol. Evol.">
        <title>Phylogenomic analyses indicate that early fungi evolved digesting cell walls of algal ancestors of land plants.</title>
        <authorList>
            <person name="Chang Y."/>
            <person name="Wang S."/>
            <person name="Sekimoto S."/>
            <person name="Aerts A.L."/>
            <person name="Choi C."/>
            <person name="Clum A."/>
            <person name="LaButti K.M."/>
            <person name="Lindquist E.A."/>
            <person name="Yee Ngan C."/>
            <person name="Ohm R.A."/>
            <person name="Salamov A.A."/>
            <person name="Grigoriev I.V."/>
            <person name="Spatafora J.W."/>
            <person name="Berbee M.L."/>
        </authorList>
    </citation>
    <scope>NUCLEOTIDE SEQUENCE [LARGE SCALE GENOMIC DNA]</scope>
    <source>
        <strain evidence="6 7">JEL478</strain>
    </source>
</reference>
<dbReference type="InterPro" id="IPR001452">
    <property type="entry name" value="SH3_domain"/>
</dbReference>
<proteinExistence type="predicted"/>
<keyword evidence="4" id="KW-0472">Membrane</keyword>
<dbReference type="Proteomes" id="UP000070544">
    <property type="component" value="Unassembled WGS sequence"/>
</dbReference>
<organism evidence="6 7">
    <name type="scientific">Gonapodya prolifera (strain JEL478)</name>
    <name type="common">Monoblepharis prolifera</name>
    <dbReference type="NCBI Taxonomy" id="1344416"/>
    <lineage>
        <taxon>Eukaryota</taxon>
        <taxon>Fungi</taxon>
        <taxon>Fungi incertae sedis</taxon>
        <taxon>Chytridiomycota</taxon>
        <taxon>Chytridiomycota incertae sedis</taxon>
        <taxon>Monoblepharidomycetes</taxon>
        <taxon>Monoblepharidales</taxon>
        <taxon>Gonapodyaceae</taxon>
        <taxon>Gonapodya</taxon>
    </lineage>
</organism>
<dbReference type="OrthoDB" id="5595608at2759"/>
<dbReference type="Gene3D" id="2.30.30.40">
    <property type="entry name" value="SH3 Domains"/>
    <property type="match status" value="1"/>
</dbReference>
<feature type="region of interest" description="Disordered" evidence="3">
    <location>
        <begin position="50"/>
        <end position="72"/>
    </location>
</feature>
<dbReference type="SMART" id="SM00326">
    <property type="entry name" value="SH3"/>
    <property type="match status" value="1"/>
</dbReference>
<keyword evidence="7" id="KW-1185">Reference proteome</keyword>
<name>A0A139AT15_GONPJ</name>
<feature type="transmembrane region" description="Helical" evidence="4">
    <location>
        <begin position="16"/>
        <end position="38"/>
    </location>
</feature>
<evidence type="ECO:0000256" key="2">
    <source>
        <dbReference type="PROSITE-ProRule" id="PRU00192"/>
    </source>
</evidence>
<evidence type="ECO:0000256" key="4">
    <source>
        <dbReference type="SAM" id="Phobius"/>
    </source>
</evidence>
<keyword evidence="1 2" id="KW-0728">SH3 domain</keyword>
<evidence type="ECO:0000256" key="3">
    <source>
        <dbReference type="SAM" id="MobiDB-lite"/>
    </source>
</evidence>
<dbReference type="Pfam" id="PF14604">
    <property type="entry name" value="SH3_9"/>
    <property type="match status" value="1"/>
</dbReference>
<dbReference type="AlphaFoldDB" id="A0A139AT15"/>
<feature type="domain" description="SH3" evidence="5">
    <location>
        <begin position="116"/>
        <end position="177"/>
    </location>
</feature>
<sequence>MSASDQPSNLLLSPPVIVAVSFAALALLLAALGVYFLIRARTIAARGYRLDRGDDTPTPDWGSEKKRAPGSGGIRALARALSQRSFARHVNHARATTPAANWRSFTPYVPESQDSAPPEPEIADRAFVARHPDEVSVSAGQRVLIYGAYPDGWALGRVLDNSRVGFFPLAVLEPAPGELSIMDGGRTQWPPERTSSAGDGWMVDFWGAG</sequence>
<keyword evidence="4" id="KW-0812">Transmembrane</keyword>
<dbReference type="SUPFAM" id="SSF50044">
    <property type="entry name" value="SH3-domain"/>
    <property type="match status" value="1"/>
</dbReference>
<dbReference type="InterPro" id="IPR036028">
    <property type="entry name" value="SH3-like_dom_sf"/>
</dbReference>
<evidence type="ECO:0000313" key="6">
    <source>
        <dbReference type="EMBL" id="KXS19876.1"/>
    </source>
</evidence>
<protein>
    <recommendedName>
        <fullName evidence="5">SH3 domain-containing protein</fullName>
    </recommendedName>
</protein>
<evidence type="ECO:0000259" key="5">
    <source>
        <dbReference type="PROSITE" id="PS50002"/>
    </source>
</evidence>
<dbReference type="PROSITE" id="PS50002">
    <property type="entry name" value="SH3"/>
    <property type="match status" value="1"/>
</dbReference>